<protein>
    <submittedName>
        <fullName evidence="3">Uncharacterized protein</fullName>
    </submittedName>
</protein>
<dbReference type="EMBL" id="NAJO01000093">
    <property type="protein sequence ID" value="OQN95472.1"/>
    <property type="molecule type" value="Genomic_DNA"/>
</dbReference>
<comment type="caution">
    <text evidence="3">The sequence shown here is derived from an EMBL/GenBank/DDBJ whole genome shotgun (WGS) entry which is preliminary data.</text>
</comment>
<accession>A0A1V8S8M2</accession>
<feature type="coiled-coil region" evidence="1">
    <location>
        <begin position="348"/>
        <end position="375"/>
    </location>
</feature>
<proteinExistence type="predicted"/>
<feature type="region of interest" description="Disordered" evidence="2">
    <location>
        <begin position="1"/>
        <end position="30"/>
    </location>
</feature>
<feature type="region of interest" description="Disordered" evidence="2">
    <location>
        <begin position="542"/>
        <end position="593"/>
    </location>
</feature>
<feature type="compositionally biased region" description="Basic and acidic residues" evidence="2">
    <location>
        <begin position="188"/>
        <end position="197"/>
    </location>
</feature>
<evidence type="ECO:0000313" key="3">
    <source>
        <dbReference type="EMBL" id="OQN95472.1"/>
    </source>
</evidence>
<dbReference type="OrthoDB" id="3905365at2759"/>
<name>A0A1V8S8M2_9PEZI</name>
<keyword evidence="1" id="KW-0175">Coiled coil</keyword>
<dbReference type="STRING" id="1507870.A0A1V8S8M2"/>
<reference evidence="4" key="1">
    <citation type="submission" date="2017-03" db="EMBL/GenBank/DDBJ databases">
        <title>Genomes of endolithic fungi from Antarctica.</title>
        <authorList>
            <person name="Coleine C."/>
            <person name="Masonjones S."/>
            <person name="Stajich J.E."/>
        </authorList>
    </citation>
    <scope>NUCLEOTIDE SEQUENCE [LARGE SCALE GENOMIC DNA]</scope>
    <source>
        <strain evidence="4">CCFEE 5527</strain>
    </source>
</reference>
<keyword evidence="4" id="KW-1185">Reference proteome</keyword>
<dbReference type="AlphaFoldDB" id="A0A1V8S8M2"/>
<sequence length="593" mass="64143">MDDQTNREGTAPSSPSSSTQQSGLKAAKDRKCPFCAQAFTSSSLGRHLDLYIKPRNPKPADGIHDVDEILKLRGGITRRQPKTGAKAESAGRDSMGPSHVQAGNDTIGRVIEERERFVHESPIASPSRVRDLDSFRPTVNASNWHLSGVIGDLPPRGPPRSSNATPTTGQAQRAQDMRRDATSGLRIQRPDHPSDNTWRLHEQAETGRAAEMALREVLSSVQAARRKLEPEPLYSAFDFFAQPFPGLVLAILPPPATLHSPAPFASEDSWALTAPGKREFEIVCRLLMDRTAELRRDHPDNPSDSAVFLHNSHVQGAYSNWRLMSDSDKSQAWTMQVLRAFSTSREQLVTTKSALDFAQQRIAHLEAEYDLLSKCQLPREALTRPPTTMPVPTPVARELSNSTTAASAVGFNADALLSKWREVVRSTARPRQQSGSHNQTPTYVDSILGAAGRNRTEGEMIVNGAVVGVGGPMPRDGRTFFDDHDAAQRGVVLGAADEDATSGEADADAEEIDVSNVLDLSITSSVDRQALERQRKFASAGAVGETWQPPGGSVGFRTPAGSVSGEVGVNGNGKRGSEGLQSGRQGKVARMYG</sequence>
<evidence type="ECO:0000313" key="4">
    <source>
        <dbReference type="Proteomes" id="UP000192596"/>
    </source>
</evidence>
<gene>
    <name evidence="3" type="ORF">B0A48_18319</name>
</gene>
<feature type="region of interest" description="Disordered" evidence="2">
    <location>
        <begin position="78"/>
        <end position="103"/>
    </location>
</feature>
<dbReference type="Proteomes" id="UP000192596">
    <property type="component" value="Unassembled WGS sequence"/>
</dbReference>
<feature type="compositionally biased region" description="Polar residues" evidence="2">
    <location>
        <begin position="160"/>
        <end position="173"/>
    </location>
</feature>
<evidence type="ECO:0000256" key="1">
    <source>
        <dbReference type="SAM" id="Coils"/>
    </source>
</evidence>
<evidence type="ECO:0000256" key="2">
    <source>
        <dbReference type="SAM" id="MobiDB-lite"/>
    </source>
</evidence>
<feature type="region of interest" description="Disordered" evidence="2">
    <location>
        <begin position="146"/>
        <end position="197"/>
    </location>
</feature>
<feature type="compositionally biased region" description="Low complexity" evidence="2">
    <location>
        <begin position="12"/>
        <end position="22"/>
    </location>
</feature>
<organism evidence="3 4">
    <name type="scientific">Cryoendolithus antarcticus</name>
    <dbReference type="NCBI Taxonomy" id="1507870"/>
    <lineage>
        <taxon>Eukaryota</taxon>
        <taxon>Fungi</taxon>
        <taxon>Dikarya</taxon>
        <taxon>Ascomycota</taxon>
        <taxon>Pezizomycotina</taxon>
        <taxon>Dothideomycetes</taxon>
        <taxon>Dothideomycetidae</taxon>
        <taxon>Cladosporiales</taxon>
        <taxon>Cladosporiaceae</taxon>
        <taxon>Cryoendolithus</taxon>
    </lineage>
</organism>
<dbReference type="InParanoid" id="A0A1V8S8M2"/>